<organism evidence="2 3">
    <name type="scientific">Nocardioides agariphilus</name>
    <dbReference type="NCBI Taxonomy" id="433664"/>
    <lineage>
        <taxon>Bacteria</taxon>
        <taxon>Bacillati</taxon>
        <taxon>Actinomycetota</taxon>
        <taxon>Actinomycetes</taxon>
        <taxon>Propionibacteriales</taxon>
        <taxon>Nocardioidaceae</taxon>
        <taxon>Nocardioides</taxon>
    </lineage>
</organism>
<keyword evidence="1" id="KW-1133">Transmembrane helix</keyword>
<name>A0A930VFQ1_9ACTN</name>
<feature type="transmembrane region" description="Helical" evidence="1">
    <location>
        <begin position="137"/>
        <end position="159"/>
    </location>
</feature>
<feature type="transmembrane region" description="Helical" evidence="1">
    <location>
        <begin position="171"/>
        <end position="200"/>
    </location>
</feature>
<dbReference type="AlphaFoldDB" id="A0A930VFQ1"/>
<reference evidence="2" key="1">
    <citation type="submission" date="2020-11" db="EMBL/GenBank/DDBJ databases">
        <title>Nocardioides cynanchi sp. nov., isolated from soil of rhizosphere of Cynanchum wilfordii.</title>
        <authorList>
            <person name="Lee J.-S."/>
            <person name="Suh M.K."/>
            <person name="Kim J.-S."/>
        </authorList>
    </citation>
    <scope>NUCLEOTIDE SEQUENCE</scope>
    <source>
        <strain evidence="2">KCTC 19276</strain>
    </source>
</reference>
<evidence type="ECO:0000313" key="2">
    <source>
        <dbReference type="EMBL" id="MBF4766659.1"/>
    </source>
</evidence>
<feature type="transmembrane region" description="Helical" evidence="1">
    <location>
        <begin position="85"/>
        <end position="109"/>
    </location>
</feature>
<dbReference type="Proteomes" id="UP000660668">
    <property type="component" value="Unassembled WGS sequence"/>
</dbReference>
<keyword evidence="1" id="KW-0812">Transmembrane</keyword>
<feature type="transmembrane region" description="Helical" evidence="1">
    <location>
        <begin position="52"/>
        <end position="76"/>
    </location>
</feature>
<dbReference type="EMBL" id="JADKPO010000002">
    <property type="protein sequence ID" value="MBF4766659.1"/>
    <property type="molecule type" value="Genomic_DNA"/>
</dbReference>
<keyword evidence="3" id="KW-1185">Reference proteome</keyword>
<comment type="caution">
    <text evidence="2">The sequence shown here is derived from an EMBL/GenBank/DDBJ whole genome shotgun (WGS) entry which is preliminary data.</text>
</comment>
<accession>A0A930VFQ1</accession>
<evidence type="ECO:0000256" key="1">
    <source>
        <dbReference type="SAM" id="Phobius"/>
    </source>
</evidence>
<sequence>MTNSTLLRISAAALLVGALLLSLGDLLRRTVDSSTGSSPTAIASAVHDHPGVWLAAGVLSALAPVLFIPGICALVATTRGRGSRVVAVGGALAVLGLVASAGHAVAYYAPFALYGRADTDATTIKALDDASESYPMLVALIIAFIVGITIGTITLLVGLRRARRVPVWAPIAAVVFAVAGSSGGVVMGVLGTVAALAAFLPAARSLLVPTIDGASTRADRDLESTSA</sequence>
<keyword evidence="1" id="KW-0472">Membrane</keyword>
<protein>
    <submittedName>
        <fullName evidence="2">Uncharacterized protein</fullName>
    </submittedName>
</protein>
<dbReference type="RefSeq" id="WP_194694812.1">
    <property type="nucleotide sequence ID" value="NZ_JADKPO010000002.1"/>
</dbReference>
<evidence type="ECO:0000313" key="3">
    <source>
        <dbReference type="Proteomes" id="UP000660668"/>
    </source>
</evidence>
<gene>
    <name evidence="2" type="ORF">ISU10_02625</name>
</gene>
<proteinExistence type="predicted"/>